<proteinExistence type="predicted"/>
<sequence length="209" mass="23647">MQTNSSLRSYGYKRDAGNVGLMAQTNVKRKHIKSILTTILGTTEYLTYGATFLFLMALRVIPEYPNVSDYNPISWYRDVEIFGAYMLLLFMILGIHAFTLLQEKLFSGKEESSFIDEVIFSTRSIIYAFLLSVGITFLLKTTTVYSRVTLVLFLILMIAESILWRVINSVISSKLYARGIITKRVLIVGAGKVGNEVQQALMKARTKKT</sequence>
<keyword evidence="1" id="KW-0472">Membrane</keyword>
<gene>
    <name evidence="2" type="ORF">OMP40_22310</name>
</gene>
<keyword evidence="1" id="KW-0812">Transmembrane</keyword>
<dbReference type="Proteomes" id="UP001153404">
    <property type="component" value="Unassembled WGS sequence"/>
</dbReference>
<name>A0A9X4QUR9_9BACL</name>
<feature type="transmembrane region" description="Helical" evidence="1">
    <location>
        <begin position="145"/>
        <end position="167"/>
    </location>
</feature>
<evidence type="ECO:0000256" key="1">
    <source>
        <dbReference type="SAM" id="Phobius"/>
    </source>
</evidence>
<accession>A0A9X4QUR9</accession>
<feature type="transmembrane region" description="Helical" evidence="1">
    <location>
        <begin position="35"/>
        <end position="61"/>
    </location>
</feature>
<evidence type="ECO:0000313" key="3">
    <source>
        <dbReference type="Proteomes" id="UP001153404"/>
    </source>
</evidence>
<feature type="transmembrane region" description="Helical" evidence="1">
    <location>
        <begin position="122"/>
        <end position="139"/>
    </location>
</feature>
<feature type="transmembrane region" description="Helical" evidence="1">
    <location>
        <begin position="81"/>
        <end position="101"/>
    </location>
</feature>
<keyword evidence="3" id="KW-1185">Reference proteome</keyword>
<comment type="caution">
    <text evidence="2">The sequence shown here is derived from an EMBL/GenBank/DDBJ whole genome shotgun (WGS) entry which is preliminary data.</text>
</comment>
<reference evidence="2" key="1">
    <citation type="submission" date="2022-10" db="EMBL/GenBank/DDBJ databases">
        <title>Comparative genomic analysis of Cohnella hashimotonis sp. nov., isolated from the International Space Station.</title>
        <authorList>
            <person name="Simpson A."/>
            <person name="Venkateswaran K."/>
        </authorList>
    </citation>
    <scope>NUCLEOTIDE SEQUENCE</scope>
    <source>
        <strain evidence="2">DSM 28161</strain>
    </source>
</reference>
<keyword evidence="1" id="KW-1133">Transmembrane helix</keyword>
<evidence type="ECO:0000313" key="2">
    <source>
        <dbReference type="EMBL" id="MDG0811799.1"/>
    </source>
</evidence>
<dbReference type="AlphaFoldDB" id="A0A9X4QUR9"/>
<dbReference type="EMBL" id="JAPDIA010000007">
    <property type="protein sequence ID" value="MDG0811799.1"/>
    <property type="molecule type" value="Genomic_DNA"/>
</dbReference>
<protein>
    <recommendedName>
        <fullName evidence="4">Undecaprenyl-phosphate glucose phosphotransferase</fullName>
    </recommendedName>
</protein>
<evidence type="ECO:0008006" key="4">
    <source>
        <dbReference type="Google" id="ProtNLM"/>
    </source>
</evidence>
<organism evidence="2 3">
    <name type="scientific">Cohnella rhizosphaerae</name>
    <dbReference type="NCBI Taxonomy" id="1457232"/>
    <lineage>
        <taxon>Bacteria</taxon>
        <taxon>Bacillati</taxon>
        <taxon>Bacillota</taxon>
        <taxon>Bacilli</taxon>
        <taxon>Bacillales</taxon>
        <taxon>Paenibacillaceae</taxon>
        <taxon>Cohnella</taxon>
    </lineage>
</organism>
<dbReference type="RefSeq" id="WP_277534619.1">
    <property type="nucleotide sequence ID" value="NZ_JAPDIA010000007.1"/>
</dbReference>